<comment type="caution">
    <text evidence="2">The sequence shown here is derived from an EMBL/GenBank/DDBJ whole genome shotgun (WGS) entry which is preliminary data.</text>
</comment>
<proteinExistence type="predicted"/>
<feature type="transmembrane region" description="Helical" evidence="1">
    <location>
        <begin position="78"/>
        <end position="98"/>
    </location>
</feature>
<accession>A0A8J3ZA59</accession>
<dbReference type="Proteomes" id="UP000612585">
    <property type="component" value="Unassembled WGS sequence"/>
</dbReference>
<evidence type="ECO:0000313" key="2">
    <source>
        <dbReference type="EMBL" id="GIJ60209.1"/>
    </source>
</evidence>
<feature type="transmembrane region" description="Helical" evidence="1">
    <location>
        <begin position="47"/>
        <end position="72"/>
    </location>
</feature>
<gene>
    <name evidence="2" type="ORF">Vau01_077250</name>
</gene>
<evidence type="ECO:0000256" key="1">
    <source>
        <dbReference type="SAM" id="Phobius"/>
    </source>
</evidence>
<dbReference type="AlphaFoldDB" id="A0A8J3ZA59"/>
<organism evidence="2 3">
    <name type="scientific">Virgisporangium aurantiacum</name>
    <dbReference type="NCBI Taxonomy" id="175570"/>
    <lineage>
        <taxon>Bacteria</taxon>
        <taxon>Bacillati</taxon>
        <taxon>Actinomycetota</taxon>
        <taxon>Actinomycetes</taxon>
        <taxon>Micromonosporales</taxon>
        <taxon>Micromonosporaceae</taxon>
        <taxon>Virgisporangium</taxon>
    </lineage>
</organism>
<keyword evidence="1" id="KW-0472">Membrane</keyword>
<protein>
    <submittedName>
        <fullName evidence="2">Uncharacterized protein</fullName>
    </submittedName>
</protein>
<dbReference type="RefSeq" id="WP_204004176.1">
    <property type="nucleotide sequence ID" value="NZ_BOPG01000050.1"/>
</dbReference>
<keyword evidence="1" id="KW-1133">Transmembrane helix</keyword>
<name>A0A8J3ZA59_9ACTN</name>
<evidence type="ECO:0000313" key="3">
    <source>
        <dbReference type="Proteomes" id="UP000612585"/>
    </source>
</evidence>
<dbReference type="EMBL" id="BOPG01000050">
    <property type="protein sequence ID" value="GIJ60209.1"/>
    <property type="molecule type" value="Genomic_DNA"/>
</dbReference>
<keyword evidence="1" id="KW-0812">Transmembrane</keyword>
<sequence>MNDPRFAPDSWAVPRHPQVPPGVPPPELVKRIPDQQPLVLKSRFGRFFAVFGTLFLGFPFVALLGASVLLFAATGIGFGDLSLIVFAAYGFLAVFGLFQMTILMSMGMAGGPVLAANTEGLWIRARKWPARSVYLPWPMVARIYPRRWLWDRAICVVALDPRAGSHAGVFARIDMAMQNALLGSRLTASTFYSGRRADDVLMELHQLSGGRVYIG</sequence>
<keyword evidence="3" id="KW-1185">Reference proteome</keyword>
<reference evidence="2" key="1">
    <citation type="submission" date="2021-01" db="EMBL/GenBank/DDBJ databases">
        <title>Whole genome shotgun sequence of Virgisporangium aurantiacum NBRC 16421.</title>
        <authorList>
            <person name="Komaki H."/>
            <person name="Tamura T."/>
        </authorList>
    </citation>
    <scope>NUCLEOTIDE SEQUENCE</scope>
    <source>
        <strain evidence="2">NBRC 16421</strain>
    </source>
</reference>